<keyword evidence="1" id="KW-0805">Transcription regulation</keyword>
<dbReference type="InterPro" id="IPR009057">
    <property type="entry name" value="Homeodomain-like_sf"/>
</dbReference>
<evidence type="ECO:0000256" key="1">
    <source>
        <dbReference type="ARBA" id="ARBA00023015"/>
    </source>
</evidence>
<dbReference type="Proteomes" id="UP001526201">
    <property type="component" value="Unassembled WGS sequence"/>
</dbReference>
<dbReference type="InterPro" id="IPR049445">
    <property type="entry name" value="TetR_SbtR-like_C"/>
</dbReference>
<dbReference type="PANTHER" id="PTHR30055:SF234">
    <property type="entry name" value="HTH-TYPE TRANSCRIPTIONAL REGULATOR BETI"/>
    <property type="match status" value="1"/>
</dbReference>
<evidence type="ECO:0000313" key="6">
    <source>
        <dbReference type="EMBL" id="MCV7228842.1"/>
    </source>
</evidence>
<dbReference type="InterPro" id="IPR001647">
    <property type="entry name" value="HTH_TetR"/>
</dbReference>
<dbReference type="EMBL" id="JACKTY010000037">
    <property type="protein sequence ID" value="MCV7228842.1"/>
    <property type="molecule type" value="Genomic_DNA"/>
</dbReference>
<dbReference type="SUPFAM" id="SSF48498">
    <property type="entry name" value="Tetracyclin repressor-like, C-terminal domain"/>
    <property type="match status" value="1"/>
</dbReference>
<name>A0ABT3CHB0_9MYCO</name>
<sequence>MRTDAARNADRILRAAYEVYSELGPDAPLDAIARRAGVGERTLYRRFPSRAGLVRAVLDQRIAEGFAPAIAQSLSTSDPLQALSELIETATSFGVSEHNLLAAARRFDALADVSANLEAALAELTGRAQRAGLLRADLVADDLTRIVIMLNSVLWTMDPGSDGWRRYVALFLDAISTGERRPLPAAVPLRYAAASESWPL</sequence>
<dbReference type="PRINTS" id="PR00455">
    <property type="entry name" value="HTHTETR"/>
</dbReference>
<evidence type="ECO:0000259" key="5">
    <source>
        <dbReference type="PROSITE" id="PS50977"/>
    </source>
</evidence>
<reference evidence="6 7" key="1">
    <citation type="journal article" date="2022" name="BMC Genomics">
        <title>Comparative genome analysis of mycobacteria focusing on tRNA and non-coding RNA.</title>
        <authorList>
            <person name="Behra P.R.K."/>
            <person name="Pettersson B.M.F."/>
            <person name="Ramesh M."/>
            <person name="Das S."/>
            <person name="Dasgupta S."/>
            <person name="Kirsebom L.A."/>
        </authorList>
    </citation>
    <scope>NUCLEOTIDE SEQUENCE [LARGE SCALE GENOMIC DNA]</scope>
    <source>
        <strain evidence="6 7">DSM 44078</strain>
    </source>
</reference>
<dbReference type="InterPro" id="IPR036271">
    <property type="entry name" value="Tet_transcr_reg_TetR-rel_C_sf"/>
</dbReference>
<keyword evidence="3" id="KW-0804">Transcription</keyword>
<dbReference type="SUPFAM" id="SSF46689">
    <property type="entry name" value="Homeodomain-like"/>
    <property type="match status" value="1"/>
</dbReference>
<accession>A0ABT3CHB0</accession>
<feature type="DNA-binding region" description="H-T-H motif" evidence="4">
    <location>
        <begin position="28"/>
        <end position="47"/>
    </location>
</feature>
<evidence type="ECO:0000256" key="2">
    <source>
        <dbReference type="ARBA" id="ARBA00023125"/>
    </source>
</evidence>
<feature type="domain" description="HTH tetR-type" evidence="5">
    <location>
        <begin position="6"/>
        <end position="65"/>
    </location>
</feature>
<keyword evidence="2 4" id="KW-0238">DNA-binding</keyword>
<keyword evidence="7" id="KW-1185">Reference proteome</keyword>
<gene>
    <name evidence="6" type="ORF">H7J73_22760</name>
</gene>
<dbReference type="PROSITE" id="PS50977">
    <property type="entry name" value="HTH_TETR_2"/>
    <property type="match status" value="1"/>
</dbReference>
<evidence type="ECO:0000256" key="3">
    <source>
        <dbReference type="ARBA" id="ARBA00023163"/>
    </source>
</evidence>
<comment type="caution">
    <text evidence="6">The sequence shown here is derived from an EMBL/GenBank/DDBJ whole genome shotgun (WGS) entry which is preliminary data.</text>
</comment>
<dbReference type="Pfam" id="PF21597">
    <property type="entry name" value="TetR_C_43"/>
    <property type="match status" value="1"/>
</dbReference>
<evidence type="ECO:0000256" key="4">
    <source>
        <dbReference type="PROSITE-ProRule" id="PRU00335"/>
    </source>
</evidence>
<dbReference type="Gene3D" id="1.10.357.10">
    <property type="entry name" value="Tetracycline Repressor, domain 2"/>
    <property type="match status" value="1"/>
</dbReference>
<evidence type="ECO:0000313" key="7">
    <source>
        <dbReference type="Proteomes" id="UP001526201"/>
    </source>
</evidence>
<dbReference type="PANTHER" id="PTHR30055">
    <property type="entry name" value="HTH-TYPE TRANSCRIPTIONAL REGULATOR RUTR"/>
    <property type="match status" value="1"/>
</dbReference>
<protein>
    <submittedName>
        <fullName evidence="6">TetR/AcrR family transcriptional regulator</fullName>
    </submittedName>
</protein>
<organism evidence="6 7">
    <name type="scientific">Mycolicibacterium komossense</name>
    <dbReference type="NCBI Taxonomy" id="1779"/>
    <lineage>
        <taxon>Bacteria</taxon>
        <taxon>Bacillati</taxon>
        <taxon>Actinomycetota</taxon>
        <taxon>Actinomycetes</taxon>
        <taxon>Mycobacteriales</taxon>
        <taxon>Mycobacteriaceae</taxon>
        <taxon>Mycolicibacterium</taxon>
    </lineage>
</organism>
<dbReference type="InterPro" id="IPR050109">
    <property type="entry name" value="HTH-type_TetR-like_transc_reg"/>
</dbReference>
<dbReference type="Pfam" id="PF00440">
    <property type="entry name" value="TetR_N"/>
    <property type="match status" value="1"/>
</dbReference>
<proteinExistence type="predicted"/>